<dbReference type="EMBL" id="FUYN01000002">
    <property type="protein sequence ID" value="SKB36814.1"/>
    <property type="molecule type" value="Genomic_DNA"/>
</dbReference>
<feature type="domain" description="GGDEF" evidence="9">
    <location>
        <begin position="380"/>
        <end position="512"/>
    </location>
</feature>
<feature type="domain" description="EAL" evidence="7">
    <location>
        <begin position="521"/>
        <end position="775"/>
    </location>
</feature>
<feature type="domain" description="HAMP" evidence="8">
    <location>
        <begin position="299"/>
        <end position="351"/>
    </location>
</feature>
<evidence type="ECO:0000259" key="9">
    <source>
        <dbReference type="PROSITE" id="PS50887"/>
    </source>
</evidence>
<dbReference type="Gene3D" id="3.30.450.20">
    <property type="entry name" value="PAS domain"/>
    <property type="match status" value="1"/>
</dbReference>
<keyword evidence="11" id="KW-1185">Reference proteome</keyword>
<keyword evidence="2" id="KW-1003">Cell membrane</keyword>
<evidence type="ECO:0000259" key="7">
    <source>
        <dbReference type="PROSITE" id="PS50883"/>
    </source>
</evidence>
<dbReference type="InterPro" id="IPR035919">
    <property type="entry name" value="EAL_sf"/>
</dbReference>
<evidence type="ECO:0000256" key="1">
    <source>
        <dbReference type="ARBA" id="ARBA00004651"/>
    </source>
</evidence>
<evidence type="ECO:0000256" key="4">
    <source>
        <dbReference type="ARBA" id="ARBA00022989"/>
    </source>
</evidence>
<dbReference type="Gene3D" id="3.30.70.270">
    <property type="match status" value="1"/>
</dbReference>
<dbReference type="PROSITE" id="PS50887">
    <property type="entry name" value="GGDEF"/>
    <property type="match status" value="1"/>
</dbReference>
<dbReference type="SMART" id="SM00304">
    <property type="entry name" value="HAMP"/>
    <property type="match status" value="1"/>
</dbReference>
<dbReference type="GO" id="GO:0007165">
    <property type="term" value="P:signal transduction"/>
    <property type="evidence" value="ECO:0007669"/>
    <property type="project" value="InterPro"/>
</dbReference>
<dbReference type="PROSITE" id="PS50883">
    <property type="entry name" value="EAL"/>
    <property type="match status" value="1"/>
</dbReference>
<name>A0A1T5AP61_9FIRM</name>
<dbReference type="CDD" id="cd01948">
    <property type="entry name" value="EAL"/>
    <property type="match status" value="1"/>
</dbReference>
<dbReference type="PANTHER" id="PTHR33121">
    <property type="entry name" value="CYCLIC DI-GMP PHOSPHODIESTERASE PDEF"/>
    <property type="match status" value="1"/>
</dbReference>
<dbReference type="PROSITE" id="PS50885">
    <property type="entry name" value="HAMP"/>
    <property type="match status" value="1"/>
</dbReference>
<dbReference type="Pfam" id="PF00672">
    <property type="entry name" value="HAMP"/>
    <property type="match status" value="1"/>
</dbReference>
<gene>
    <name evidence="10" type="ORF">SAMN02745120_1076</name>
</gene>
<keyword evidence="4 6" id="KW-1133">Transmembrane helix</keyword>
<dbReference type="Proteomes" id="UP000243406">
    <property type="component" value="Unassembled WGS sequence"/>
</dbReference>
<dbReference type="Pfam" id="PF02743">
    <property type="entry name" value="dCache_1"/>
    <property type="match status" value="1"/>
</dbReference>
<dbReference type="InterPro" id="IPR050706">
    <property type="entry name" value="Cyclic-di-GMP_PDE-like"/>
</dbReference>
<dbReference type="OrthoDB" id="9762141at2"/>
<dbReference type="InterPro" id="IPR003660">
    <property type="entry name" value="HAMP_dom"/>
</dbReference>
<evidence type="ECO:0000256" key="5">
    <source>
        <dbReference type="ARBA" id="ARBA00023136"/>
    </source>
</evidence>
<dbReference type="SMART" id="SM00052">
    <property type="entry name" value="EAL"/>
    <property type="match status" value="1"/>
</dbReference>
<dbReference type="InterPro" id="IPR043128">
    <property type="entry name" value="Rev_trsase/Diguanyl_cyclase"/>
</dbReference>
<evidence type="ECO:0000256" key="6">
    <source>
        <dbReference type="SAM" id="Phobius"/>
    </source>
</evidence>
<accession>A0A1T5AP61</accession>
<dbReference type="CDD" id="cd12912">
    <property type="entry name" value="PDC2_MCP_like"/>
    <property type="match status" value="1"/>
</dbReference>
<dbReference type="Pfam" id="PF00563">
    <property type="entry name" value="EAL"/>
    <property type="match status" value="1"/>
</dbReference>
<dbReference type="Pfam" id="PF00990">
    <property type="entry name" value="GGDEF"/>
    <property type="match status" value="1"/>
</dbReference>
<dbReference type="Gene3D" id="6.10.340.10">
    <property type="match status" value="1"/>
</dbReference>
<dbReference type="InterPro" id="IPR029787">
    <property type="entry name" value="Nucleotide_cyclase"/>
</dbReference>
<dbReference type="AlphaFoldDB" id="A0A1T5AP61"/>
<feature type="transmembrane region" description="Helical" evidence="6">
    <location>
        <begin position="278"/>
        <end position="298"/>
    </location>
</feature>
<dbReference type="InterPro" id="IPR001633">
    <property type="entry name" value="EAL_dom"/>
</dbReference>
<dbReference type="GO" id="GO:0005886">
    <property type="term" value="C:plasma membrane"/>
    <property type="evidence" value="ECO:0007669"/>
    <property type="project" value="UniProtKB-SubCell"/>
</dbReference>
<dbReference type="PANTHER" id="PTHR33121:SF71">
    <property type="entry name" value="OXYGEN SENSOR PROTEIN DOSP"/>
    <property type="match status" value="1"/>
</dbReference>
<protein>
    <submittedName>
        <fullName evidence="10">Diguanylate cyclase (GGDEF) domain-containing protein</fullName>
    </submittedName>
</protein>
<dbReference type="GO" id="GO:0071111">
    <property type="term" value="F:cyclic-guanylate-specific phosphodiesterase activity"/>
    <property type="evidence" value="ECO:0007669"/>
    <property type="project" value="InterPro"/>
</dbReference>
<dbReference type="NCBIfam" id="TIGR00254">
    <property type="entry name" value="GGDEF"/>
    <property type="match status" value="1"/>
</dbReference>
<evidence type="ECO:0000256" key="2">
    <source>
        <dbReference type="ARBA" id="ARBA00022475"/>
    </source>
</evidence>
<dbReference type="CDD" id="cd01949">
    <property type="entry name" value="GGDEF"/>
    <property type="match status" value="1"/>
</dbReference>
<comment type="subcellular location">
    <subcellularLocation>
        <location evidence="1">Cell membrane</location>
        <topology evidence="1">Multi-pass membrane protein</topology>
    </subcellularLocation>
</comment>
<dbReference type="SUPFAM" id="SSF158472">
    <property type="entry name" value="HAMP domain-like"/>
    <property type="match status" value="1"/>
</dbReference>
<dbReference type="InterPro" id="IPR033479">
    <property type="entry name" value="dCache_1"/>
</dbReference>
<evidence type="ECO:0000259" key="8">
    <source>
        <dbReference type="PROSITE" id="PS50885"/>
    </source>
</evidence>
<evidence type="ECO:0000313" key="10">
    <source>
        <dbReference type="EMBL" id="SKB36814.1"/>
    </source>
</evidence>
<reference evidence="11" key="1">
    <citation type="submission" date="2017-02" db="EMBL/GenBank/DDBJ databases">
        <authorList>
            <person name="Varghese N."/>
            <person name="Submissions S."/>
        </authorList>
    </citation>
    <scope>NUCLEOTIDE SEQUENCE [LARGE SCALE GENOMIC DNA]</scope>
    <source>
        <strain evidence="11">ATCC 35199</strain>
    </source>
</reference>
<evidence type="ECO:0000313" key="11">
    <source>
        <dbReference type="Proteomes" id="UP000243406"/>
    </source>
</evidence>
<dbReference type="RefSeq" id="WP_079589004.1">
    <property type="nucleotide sequence ID" value="NZ_FUYN01000002.1"/>
</dbReference>
<sequence>MKSIKSQILIYLVLVAVLIFSSLAYFSTKQLEKLNPYVEAQYLEIATARSDQISKELTGALEQVKMLSQSNVVQDMNKDEMMDFLTSVNLGDKYRNMSFSDIEGKGMNTKGVELDISEQEQFKEIILGDKDYWISDPFISPYIEENIPIITVSHVVKRDGVKVGLINAVFSTAFWDEVVGGIDVGKSGFSWILDDNGNIVAHPSRDISIHTKATHLIPNQEDIDKVIKDEKGTMIYTCPEGHKFMASFSNIKGSPGWTFIVSIPYEEAFSEISTIIAFFKRMTLVYFIIVAFILYLYARTLSKPIENLKKVFERAANGDLNVKADEKINNELGEAGKSFNAMLSHIKNLTYRDPVTGLYNFNSFMLELPYKMEGLRGEYGIASISIISIDDFKRINSISGYQTGNKVLETLSKRILNFKMPSEMVARYFGDEIIVFLWEADYESLENRIIKLWQLCGLPIDMNQHRFRLKTSIGTSIMSMEKGSYDEVIHEATMAKLKVKNSGGNGYEFYNEAISKMIKEEEELDDAISKALEKEEFYLVYQPIVDITTSEIISNEALLRWDNESYGRLPIPVVIEFAERKGYIEDIGFWILKEACRQNKAWQDEGLGLTAISVNISVHQLEKPDFVDKVKIALELSNLAPEYLELEITETTAMENVNEKLATMLKLKRLGVKISIDDFGTGYSSLSYFTKFPIDTLKIDKSFVRDMLEDSNAMTIIDTIINMAKAMDVAITAEGVETLEHMEKLKIMGCDKIQGYYISKPQKAYVLEQMLKKLP</sequence>
<proteinExistence type="predicted"/>
<dbReference type="SUPFAM" id="SSF55073">
    <property type="entry name" value="Nucleotide cyclase"/>
    <property type="match status" value="1"/>
</dbReference>
<dbReference type="SUPFAM" id="SSF141868">
    <property type="entry name" value="EAL domain-like"/>
    <property type="match status" value="1"/>
</dbReference>
<dbReference type="SMART" id="SM00267">
    <property type="entry name" value="GGDEF"/>
    <property type="match status" value="1"/>
</dbReference>
<evidence type="ECO:0000256" key="3">
    <source>
        <dbReference type="ARBA" id="ARBA00022692"/>
    </source>
</evidence>
<dbReference type="Gene3D" id="3.20.20.450">
    <property type="entry name" value="EAL domain"/>
    <property type="match status" value="1"/>
</dbReference>
<dbReference type="InterPro" id="IPR000160">
    <property type="entry name" value="GGDEF_dom"/>
</dbReference>
<dbReference type="CDD" id="cd06225">
    <property type="entry name" value="HAMP"/>
    <property type="match status" value="1"/>
</dbReference>
<keyword evidence="5 6" id="KW-0472">Membrane</keyword>
<keyword evidence="3 6" id="KW-0812">Transmembrane</keyword>
<organism evidence="10 11">
    <name type="scientific">Acetoanaerobium noterae</name>
    <dbReference type="NCBI Taxonomy" id="745369"/>
    <lineage>
        <taxon>Bacteria</taxon>
        <taxon>Bacillati</taxon>
        <taxon>Bacillota</taxon>
        <taxon>Clostridia</taxon>
        <taxon>Peptostreptococcales</taxon>
        <taxon>Filifactoraceae</taxon>
        <taxon>Acetoanaerobium</taxon>
    </lineage>
</organism>